<accession>A0A168D0K7</accession>
<evidence type="ECO:0000259" key="7">
    <source>
        <dbReference type="PROSITE" id="PS50862"/>
    </source>
</evidence>
<dbReference type="InterPro" id="IPR002314">
    <property type="entry name" value="aa-tRNA-synt_IIb"/>
</dbReference>
<keyword evidence="4" id="KW-0648">Protein biosynthesis</keyword>
<protein>
    <recommendedName>
        <fullName evidence="7">Aminoacyl-transfer RNA synthetases class-II family profile domain-containing protein</fullName>
    </recommendedName>
</protein>
<dbReference type="SMR" id="A0A168D0K7"/>
<dbReference type="STRING" id="494026.PGLA_22840"/>
<feature type="domain" description="Aminoacyl-transfer RNA synthetases class-II family profile" evidence="7">
    <location>
        <begin position="212"/>
        <end position="362"/>
    </location>
</feature>
<keyword evidence="5" id="KW-0030">Aminoacyl-tRNA synthetase</keyword>
<dbReference type="InterPro" id="IPR006195">
    <property type="entry name" value="aa-tRNA-synth_II"/>
</dbReference>
<dbReference type="GO" id="GO:0016740">
    <property type="term" value="F:transferase activity"/>
    <property type="evidence" value="ECO:0007669"/>
    <property type="project" value="UniProtKB-ARBA"/>
</dbReference>
<evidence type="ECO:0000256" key="6">
    <source>
        <dbReference type="SAM" id="Coils"/>
    </source>
</evidence>
<sequence length="369" mass="43118">MMKTFLIPAKYNEIQIGELLDRLPYISENITGVEYNSTNKTINIYLQDETYLSFLEDGLKDIEDNIEILRVAKQRIIKDNTVSDNLQAKTEVKETKSFYTEIEMILMERLDNILLKIAKGNEAINRQYPSLLTEEAMDRCQYHKSFPQNVYSLFHIPHDFRIIEQIRKESEGLPFPAFVPAGIYLRPCICYHVYEELAQQPVNEFIIYTSRGQCFRHEVAWKTNDFRKTEFTMREIVFVGHREQVESFRNQLMDEIWNLFEKLGLHGKLLTARDPFFHYDDLKTKGAFQAMANAKYELEFISNAGNTFSIASFNNCGDMICQKYGITDTSQEYLYSGCIAFGLDRWKEAICDVYGDNEADWPSLLKNLN</sequence>
<evidence type="ECO:0000313" key="9">
    <source>
        <dbReference type="Proteomes" id="UP000076967"/>
    </source>
</evidence>
<keyword evidence="3" id="KW-0067">ATP-binding</keyword>
<dbReference type="GO" id="GO:0006418">
    <property type="term" value="P:tRNA aminoacylation for protein translation"/>
    <property type="evidence" value="ECO:0007669"/>
    <property type="project" value="InterPro"/>
</dbReference>
<proteinExistence type="predicted"/>
<gene>
    <name evidence="8" type="ORF">PGLA_22840</name>
</gene>
<dbReference type="EMBL" id="LVJH01000070">
    <property type="protein sequence ID" value="OAB33774.1"/>
    <property type="molecule type" value="Genomic_DNA"/>
</dbReference>
<feature type="coiled-coil region" evidence="6">
    <location>
        <begin position="52"/>
        <end position="79"/>
    </location>
</feature>
<keyword evidence="9" id="KW-1185">Reference proteome</keyword>
<dbReference type="OrthoDB" id="583154at2"/>
<dbReference type="GO" id="GO:0004812">
    <property type="term" value="F:aminoacyl-tRNA ligase activity"/>
    <property type="evidence" value="ECO:0007669"/>
    <property type="project" value="UniProtKB-KW"/>
</dbReference>
<organism evidence="8 9">
    <name type="scientific">Paenibacillus glacialis</name>
    <dbReference type="NCBI Taxonomy" id="494026"/>
    <lineage>
        <taxon>Bacteria</taxon>
        <taxon>Bacillati</taxon>
        <taxon>Bacillota</taxon>
        <taxon>Bacilli</taxon>
        <taxon>Bacillales</taxon>
        <taxon>Paenibacillaceae</taxon>
        <taxon>Paenibacillus</taxon>
    </lineage>
</organism>
<evidence type="ECO:0000256" key="4">
    <source>
        <dbReference type="ARBA" id="ARBA00022917"/>
    </source>
</evidence>
<evidence type="ECO:0000256" key="1">
    <source>
        <dbReference type="ARBA" id="ARBA00022598"/>
    </source>
</evidence>
<dbReference type="RefSeq" id="WP_068537454.1">
    <property type="nucleotide sequence ID" value="NZ_LVJH01000070.1"/>
</dbReference>
<dbReference type="InterPro" id="IPR045864">
    <property type="entry name" value="aa-tRNA-synth_II/BPL/LPL"/>
</dbReference>
<evidence type="ECO:0000256" key="3">
    <source>
        <dbReference type="ARBA" id="ARBA00022840"/>
    </source>
</evidence>
<comment type="caution">
    <text evidence="8">The sequence shown here is derived from an EMBL/GenBank/DDBJ whole genome shotgun (WGS) entry which is preliminary data.</text>
</comment>
<name>A0A168D0K7_9BACL</name>
<evidence type="ECO:0000256" key="5">
    <source>
        <dbReference type="ARBA" id="ARBA00023146"/>
    </source>
</evidence>
<keyword evidence="1" id="KW-0436">Ligase</keyword>
<keyword evidence="2" id="KW-0547">Nucleotide-binding</keyword>
<dbReference type="GO" id="GO:0005524">
    <property type="term" value="F:ATP binding"/>
    <property type="evidence" value="ECO:0007669"/>
    <property type="project" value="UniProtKB-KW"/>
</dbReference>
<keyword evidence="6" id="KW-0175">Coiled coil</keyword>
<dbReference type="Gene3D" id="3.30.930.10">
    <property type="entry name" value="Bira Bifunctional Protein, Domain 2"/>
    <property type="match status" value="1"/>
</dbReference>
<evidence type="ECO:0000256" key="2">
    <source>
        <dbReference type="ARBA" id="ARBA00022741"/>
    </source>
</evidence>
<dbReference type="Proteomes" id="UP000076967">
    <property type="component" value="Unassembled WGS sequence"/>
</dbReference>
<dbReference type="PROSITE" id="PS50862">
    <property type="entry name" value="AA_TRNA_LIGASE_II"/>
    <property type="match status" value="1"/>
</dbReference>
<dbReference type="SUPFAM" id="SSF55681">
    <property type="entry name" value="Class II aaRS and biotin synthetases"/>
    <property type="match status" value="1"/>
</dbReference>
<dbReference type="Pfam" id="PF00587">
    <property type="entry name" value="tRNA-synt_2b"/>
    <property type="match status" value="1"/>
</dbReference>
<dbReference type="AlphaFoldDB" id="A0A168D0K7"/>
<reference evidence="8 9" key="1">
    <citation type="submission" date="2016-03" db="EMBL/GenBank/DDBJ databases">
        <title>Draft genome sequence of Paenibacillus glacialis DSM 22343.</title>
        <authorList>
            <person name="Shin S.-K."/>
            <person name="Yi H."/>
        </authorList>
    </citation>
    <scope>NUCLEOTIDE SEQUENCE [LARGE SCALE GENOMIC DNA]</scope>
    <source>
        <strain evidence="8 9">DSM 22343</strain>
    </source>
</reference>
<dbReference type="GO" id="GO:0140096">
    <property type="term" value="F:catalytic activity, acting on a protein"/>
    <property type="evidence" value="ECO:0007669"/>
    <property type="project" value="UniProtKB-ARBA"/>
</dbReference>
<evidence type="ECO:0000313" key="8">
    <source>
        <dbReference type="EMBL" id="OAB33774.1"/>
    </source>
</evidence>